<dbReference type="AlphaFoldDB" id="A0A8T2PKI4"/>
<dbReference type="GO" id="GO:0005615">
    <property type="term" value="C:extracellular space"/>
    <property type="evidence" value="ECO:0007669"/>
    <property type="project" value="TreeGrafter"/>
</dbReference>
<evidence type="ECO:0000256" key="1">
    <source>
        <dbReference type="ARBA" id="ARBA00022690"/>
    </source>
</evidence>
<keyword evidence="7" id="KW-0325">Glycoprotein</keyword>
<evidence type="ECO:0000259" key="8">
    <source>
        <dbReference type="PROSITE" id="PS50279"/>
    </source>
</evidence>
<keyword evidence="5" id="KW-0094">Blood coagulation</keyword>
<evidence type="ECO:0000313" key="10">
    <source>
        <dbReference type="Proteomes" id="UP000824540"/>
    </source>
</evidence>
<dbReference type="PANTHER" id="PTHR10083">
    <property type="entry name" value="KUNITZ-TYPE PROTEASE INHIBITOR-RELATED"/>
    <property type="match status" value="1"/>
</dbReference>
<dbReference type="InterPro" id="IPR020901">
    <property type="entry name" value="Prtase_inh_Kunz-CS"/>
</dbReference>
<dbReference type="EMBL" id="JAFBMS010000009">
    <property type="protein sequence ID" value="KAG9349457.1"/>
    <property type="molecule type" value="Genomic_DNA"/>
</dbReference>
<sequence length="220" mass="25158">MPESCFALCEAPANGVQPELKIFHHSCALKMDEGPCKAMKDRFYFDVDTRRCERFDYGGCQGNANNFETLEECEEMCMVKPDKNPCHLDEEPGPCRGLVPRYFFNHAKGFCERFFYGGCFGNANNFRTKEECQAKCHRKQPHSMAPTVNTSIPEPRKSPAAAHRPELCFSPIDKGTCSDSLRRYIYNSKRNKCQIFRYSGCGGNNNNFTSKRQCMKTCMK</sequence>
<keyword evidence="10" id="KW-1185">Reference proteome</keyword>
<evidence type="ECO:0000256" key="6">
    <source>
        <dbReference type="ARBA" id="ARBA00023157"/>
    </source>
</evidence>
<keyword evidence="2" id="KW-0356">Hemostasis</keyword>
<dbReference type="CDD" id="cd00109">
    <property type="entry name" value="Kunitz-type"/>
    <property type="match status" value="1"/>
</dbReference>
<dbReference type="SUPFAM" id="SSF57362">
    <property type="entry name" value="BPTI-like"/>
    <property type="match status" value="3"/>
</dbReference>
<dbReference type="Pfam" id="PF00014">
    <property type="entry name" value="Kunitz_BPTI"/>
    <property type="match status" value="3"/>
</dbReference>
<dbReference type="PROSITE" id="PS50279">
    <property type="entry name" value="BPTI_KUNITZ_2"/>
    <property type="match status" value="3"/>
</dbReference>
<feature type="domain" description="BPTI/Kunitz inhibitor" evidence="8">
    <location>
        <begin position="168"/>
        <end position="218"/>
    </location>
</feature>
<dbReference type="Proteomes" id="UP000824540">
    <property type="component" value="Unassembled WGS sequence"/>
</dbReference>
<evidence type="ECO:0000256" key="5">
    <source>
        <dbReference type="ARBA" id="ARBA00023084"/>
    </source>
</evidence>
<evidence type="ECO:0000256" key="7">
    <source>
        <dbReference type="ARBA" id="ARBA00023180"/>
    </source>
</evidence>
<dbReference type="GO" id="GO:0007596">
    <property type="term" value="P:blood coagulation"/>
    <property type="evidence" value="ECO:0007669"/>
    <property type="project" value="UniProtKB-KW"/>
</dbReference>
<gene>
    <name evidence="9" type="ORF">JZ751_027902</name>
</gene>
<feature type="domain" description="BPTI/Kunitz inhibitor" evidence="8">
    <location>
        <begin position="27"/>
        <end position="77"/>
    </location>
</feature>
<evidence type="ECO:0000313" key="9">
    <source>
        <dbReference type="EMBL" id="KAG9349457.1"/>
    </source>
</evidence>
<name>A0A8T2PKI4_9TELE</name>
<dbReference type="PANTHER" id="PTHR10083:SF377">
    <property type="entry name" value="TISSUE FACTOR PATHWAY INHIBITOR"/>
    <property type="match status" value="1"/>
</dbReference>
<dbReference type="PRINTS" id="PR00759">
    <property type="entry name" value="BASICPTASE"/>
</dbReference>
<keyword evidence="4" id="KW-0722">Serine protease inhibitor</keyword>
<proteinExistence type="predicted"/>
<keyword evidence="1" id="KW-0646">Protease inhibitor</keyword>
<keyword evidence="3" id="KW-0677">Repeat</keyword>
<feature type="non-terminal residue" evidence="9">
    <location>
        <position position="1"/>
    </location>
</feature>
<keyword evidence="6" id="KW-1015">Disulfide bond</keyword>
<evidence type="ECO:0000256" key="3">
    <source>
        <dbReference type="ARBA" id="ARBA00022737"/>
    </source>
</evidence>
<dbReference type="PIRSF" id="PIRSF001620">
    <property type="entry name" value="TFPI"/>
    <property type="match status" value="1"/>
</dbReference>
<dbReference type="GO" id="GO:0004867">
    <property type="term" value="F:serine-type endopeptidase inhibitor activity"/>
    <property type="evidence" value="ECO:0007669"/>
    <property type="project" value="UniProtKB-KW"/>
</dbReference>
<feature type="domain" description="BPTI/Kunitz inhibitor" evidence="8">
    <location>
        <begin position="86"/>
        <end position="136"/>
    </location>
</feature>
<accession>A0A8T2PKI4</accession>
<dbReference type="InterPro" id="IPR050098">
    <property type="entry name" value="TFPI/VKTCI-like"/>
</dbReference>
<organism evidence="9 10">
    <name type="scientific">Albula glossodonta</name>
    <name type="common">roundjaw bonefish</name>
    <dbReference type="NCBI Taxonomy" id="121402"/>
    <lineage>
        <taxon>Eukaryota</taxon>
        <taxon>Metazoa</taxon>
        <taxon>Chordata</taxon>
        <taxon>Craniata</taxon>
        <taxon>Vertebrata</taxon>
        <taxon>Euteleostomi</taxon>
        <taxon>Actinopterygii</taxon>
        <taxon>Neopterygii</taxon>
        <taxon>Teleostei</taxon>
        <taxon>Albuliformes</taxon>
        <taxon>Albulidae</taxon>
        <taxon>Albula</taxon>
    </lineage>
</organism>
<dbReference type="PROSITE" id="PS00280">
    <property type="entry name" value="BPTI_KUNITZ_1"/>
    <property type="match status" value="2"/>
</dbReference>
<dbReference type="FunFam" id="4.10.410.10:FF:000004">
    <property type="entry name" value="Tissue factor pathway inhibitor"/>
    <property type="match status" value="2"/>
</dbReference>
<dbReference type="SMART" id="SM00131">
    <property type="entry name" value="KU"/>
    <property type="match status" value="3"/>
</dbReference>
<evidence type="ECO:0000256" key="4">
    <source>
        <dbReference type="ARBA" id="ARBA00022900"/>
    </source>
</evidence>
<comment type="caution">
    <text evidence="9">The sequence shown here is derived from an EMBL/GenBank/DDBJ whole genome shotgun (WGS) entry which is preliminary data.</text>
</comment>
<dbReference type="InterPro" id="IPR036880">
    <property type="entry name" value="Kunitz_BPTI_sf"/>
</dbReference>
<dbReference type="InterPro" id="IPR002223">
    <property type="entry name" value="Kunitz_BPTI"/>
</dbReference>
<dbReference type="OrthoDB" id="5950222at2759"/>
<protein>
    <recommendedName>
        <fullName evidence="8">BPTI/Kunitz inhibitor domain-containing protein</fullName>
    </recommendedName>
</protein>
<dbReference type="InterPro" id="IPR008296">
    <property type="entry name" value="TFPI-like"/>
</dbReference>
<dbReference type="Gene3D" id="4.10.410.10">
    <property type="entry name" value="Pancreatic trypsin inhibitor Kunitz domain"/>
    <property type="match status" value="3"/>
</dbReference>
<reference evidence="9" key="1">
    <citation type="thesis" date="2021" institute="BYU ScholarsArchive" country="Provo, UT, USA">
        <title>Applications of and Algorithms for Genome Assembly and Genomic Analyses with an Emphasis on Marine Teleosts.</title>
        <authorList>
            <person name="Pickett B.D."/>
        </authorList>
    </citation>
    <scope>NUCLEOTIDE SEQUENCE</scope>
    <source>
        <strain evidence="9">HI-2016</strain>
    </source>
</reference>
<evidence type="ECO:0000256" key="2">
    <source>
        <dbReference type="ARBA" id="ARBA00022696"/>
    </source>
</evidence>